<evidence type="ECO:0000256" key="1">
    <source>
        <dbReference type="SAM" id="Phobius"/>
    </source>
</evidence>
<dbReference type="Pfam" id="PF12822">
    <property type="entry name" value="ECF_trnsprt"/>
    <property type="match status" value="1"/>
</dbReference>
<dbReference type="EMBL" id="RHHQ01000031">
    <property type="protein sequence ID" value="RNB78759.1"/>
    <property type="molecule type" value="Genomic_DNA"/>
</dbReference>
<feature type="transmembrane region" description="Helical" evidence="1">
    <location>
        <begin position="136"/>
        <end position="160"/>
    </location>
</feature>
<sequence>MNVAMLTLVLLLSLSAILLLLFEKSRMDEKVIAVTATLGAVAAIARIPFSVIPNVQPTTFLVMLTGYVFGLRVGFLTGVIAAVLSNMYLGQGPWTIWQMFAWGLSGVSGGLLSRFFESKKSRGAGQLLATRGRRFLFIAVCTIWGFLFDWIMNFWMFLGLGFLSWQSFVALNVKSLAFDIAHSVGNFIFASMFAAAFAKIFVRYHQKLIVTRLFSKEGSG</sequence>
<keyword evidence="1" id="KW-0812">Transmembrane</keyword>
<dbReference type="OrthoDB" id="5198189at2"/>
<keyword evidence="1" id="KW-1133">Transmembrane helix</keyword>
<keyword evidence="1" id="KW-0472">Membrane</keyword>
<reference evidence="2 3" key="1">
    <citation type="submission" date="2018-10" db="EMBL/GenBank/DDBJ databases">
        <title>Phylogenomics of Brevibacillus.</title>
        <authorList>
            <person name="Dunlap C."/>
        </authorList>
    </citation>
    <scope>NUCLEOTIDE SEQUENCE [LARGE SCALE GENOMIC DNA]</scope>
    <source>
        <strain evidence="2 3">JCM 15716</strain>
    </source>
</reference>
<dbReference type="InterPro" id="IPR024529">
    <property type="entry name" value="ECF_trnsprt_substrate-spec"/>
</dbReference>
<feature type="transmembrane region" description="Helical" evidence="1">
    <location>
        <begin position="96"/>
        <end position="116"/>
    </location>
</feature>
<accession>A0A3M8CTA2</accession>
<keyword evidence="3" id="KW-1185">Reference proteome</keyword>
<dbReference type="AlphaFoldDB" id="A0A3M8CTA2"/>
<proteinExistence type="predicted"/>
<evidence type="ECO:0000313" key="2">
    <source>
        <dbReference type="EMBL" id="RNB78759.1"/>
    </source>
</evidence>
<feature type="transmembrane region" description="Helical" evidence="1">
    <location>
        <begin position="180"/>
        <end position="202"/>
    </location>
</feature>
<feature type="transmembrane region" description="Helical" evidence="1">
    <location>
        <begin position="31"/>
        <end position="49"/>
    </location>
</feature>
<dbReference type="Proteomes" id="UP000271031">
    <property type="component" value="Unassembled WGS sequence"/>
</dbReference>
<feature type="transmembrane region" description="Helical" evidence="1">
    <location>
        <begin position="61"/>
        <end position="84"/>
    </location>
</feature>
<dbReference type="Gene3D" id="1.10.1760.20">
    <property type="match status" value="1"/>
</dbReference>
<comment type="caution">
    <text evidence="2">The sequence shown here is derived from an EMBL/GenBank/DDBJ whole genome shotgun (WGS) entry which is preliminary data.</text>
</comment>
<dbReference type="RefSeq" id="WP_122921654.1">
    <property type="nucleotide sequence ID" value="NZ_RHHQ01000031.1"/>
</dbReference>
<evidence type="ECO:0000313" key="3">
    <source>
        <dbReference type="Proteomes" id="UP000271031"/>
    </source>
</evidence>
<protein>
    <submittedName>
        <fullName evidence="2">ECF transporter S component</fullName>
    </submittedName>
</protein>
<dbReference type="GO" id="GO:0022857">
    <property type="term" value="F:transmembrane transporter activity"/>
    <property type="evidence" value="ECO:0007669"/>
    <property type="project" value="InterPro"/>
</dbReference>
<name>A0A3M8CTA2_9BACL</name>
<organism evidence="2 3">
    <name type="scientific">Brevibacillus fluminis</name>
    <dbReference type="NCBI Taxonomy" id="511487"/>
    <lineage>
        <taxon>Bacteria</taxon>
        <taxon>Bacillati</taxon>
        <taxon>Bacillota</taxon>
        <taxon>Bacilli</taxon>
        <taxon>Bacillales</taxon>
        <taxon>Paenibacillaceae</taxon>
        <taxon>Brevibacillus</taxon>
    </lineage>
</organism>
<gene>
    <name evidence="2" type="ORF">EDM56_30260</name>
</gene>